<sequence>MTSMRVFHRNLLWLLAISVIGIATAHASVTMLGSRIIYNAKASSVDVQLKNNDTYPYVVQTWFDEGNVDANPQNSHAVPFLSTPPVFRIQAKAGQIVRIVYNGAKPLPKDRESVFWFNFLQVPPSNVAGDQKQNKMLIMLRTRVKLFYRPEGLSAPGDITKSLQVSAVRDGHKGVGIQVKNTSSWFASLSNMTVEAGGSKIPVNVDMVSPFSSETFWLNGKSAPLPGRGNVILTAINDQGARISEHYDVTYP</sequence>
<comment type="similarity">
    <text evidence="2">Belongs to the periplasmic pilus chaperone family.</text>
</comment>
<protein>
    <submittedName>
        <fullName evidence="8">Fimbrial chaperone</fullName>
    </submittedName>
</protein>
<evidence type="ECO:0000313" key="9">
    <source>
        <dbReference type="Proteomes" id="UP001152651"/>
    </source>
</evidence>
<feature type="domain" description="Pili assembly chaperone C-terminal" evidence="7">
    <location>
        <begin position="179"/>
        <end position="243"/>
    </location>
</feature>
<dbReference type="InterPro" id="IPR001829">
    <property type="entry name" value="Pili_assmbl_chaperone_bac"/>
</dbReference>
<reference evidence="8" key="1">
    <citation type="submission" date="2022-05" db="EMBL/GenBank/DDBJ databases">
        <authorList>
            <person name="Blom J."/>
        </authorList>
    </citation>
    <scope>NUCLEOTIDE SEQUENCE</scope>
    <source>
        <strain evidence="8">Type strain: CPO20170097</strain>
    </source>
</reference>
<dbReference type="InterPro" id="IPR016147">
    <property type="entry name" value="Pili_assmbl_chaperone_N"/>
</dbReference>
<dbReference type="EMBL" id="CALSBS010000005">
    <property type="protein sequence ID" value="CAH6636821.1"/>
    <property type="molecule type" value="Genomic_DNA"/>
</dbReference>
<keyword evidence="5" id="KW-0143">Chaperone</keyword>
<dbReference type="Proteomes" id="UP001152651">
    <property type="component" value="Unassembled WGS sequence"/>
</dbReference>
<evidence type="ECO:0000256" key="1">
    <source>
        <dbReference type="ARBA" id="ARBA00004418"/>
    </source>
</evidence>
<dbReference type="PANTHER" id="PTHR30251">
    <property type="entry name" value="PILUS ASSEMBLY CHAPERONE"/>
    <property type="match status" value="1"/>
</dbReference>
<accession>A0ABM9F7Q0</accession>
<dbReference type="InterPro" id="IPR036316">
    <property type="entry name" value="Pili_assmbl_chap_C_dom_sf"/>
</dbReference>
<dbReference type="Pfam" id="PF00345">
    <property type="entry name" value="PapD_N"/>
    <property type="match status" value="1"/>
</dbReference>
<evidence type="ECO:0000259" key="7">
    <source>
        <dbReference type="Pfam" id="PF02753"/>
    </source>
</evidence>
<comment type="caution">
    <text evidence="8">The sequence shown here is derived from an EMBL/GenBank/DDBJ whole genome shotgun (WGS) entry which is preliminary data.</text>
</comment>
<dbReference type="RefSeq" id="WP_149462435.1">
    <property type="nucleotide sequence ID" value="NZ_CALSBS010000005.1"/>
</dbReference>
<organism evidence="8 9">
    <name type="scientific">Pseudocitrobacter vendiensis</name>
    <dbReference type="NCBI Taxonomy" id="2488306"/>
    <lineage>
        <taxon>Bacteria</taxon>
        <taxon>Pseudomonadati</taxon>
        <taxon>Pseudomonadota</taxon>
        <taxon>Gammaproteobacteria</taxon>
        <taxon>Enterobacterales</taxon>
        <taxon>Enterobacteriaceae</taxon>
        <taxon>Pseudocitrobacter</taxon>
    </lineage>
</organism>
<dbReference type="InterPro" id="IPR016148">
    <property type="entry name" value="Pili_assmbl_chaperone_C"/>
</dbReference>
<keyword evidence="4" id="KW-0574">Periplasm</keyword>
<evidence type="ECO:0000256" key="3">
    <source>
        <dbReference type="ARBA" id="ARBA00022729"/>
    </source>
</evidence>
<keyword evidence="3" id="KW-0732">Signal</keyword>
<dbReference type="PANTHER" id="PTHR30251:SF25">
    <property type="entry name" value="FIMBRIAE CHAPARONE"/>
    <property type="match status" value="1"/>
</dbReference>
<comment type="subcellular location">
    <subcellularLocation>
        <location evidence="1">Periplasm</location>
    </subcellularLocation>
</comment>
<dbReference type="SUPFAM" id="SSF49584">
    <property type="entry name" value="Periplasmic chaperone C-domain"/>
    <property type="match status" value="1"/>
</dbReference>
<keyword evidence="9" id="KW-1185">Reference proteome</keyword>
<evidence type="ECO:0000256" key="5">
    <source>
        <dbReference type="ARBA" id="ARBA00023186"/>
    </source>
</evidence>
<feature type="domain" description="Pili assembly chaperone N-terminal" evidence="6">
    <location>
        <begin position="29"/>
        <end position="153"/>
    </location>
</feature>
<dbReference type="InterPro" id="IPR050643">
    <property type="entry name" value="Periplasmic_pilus_chap"/>
</dbReference>
<dbReference type="PRINTS" id="PR00969">
    <property type="entry name" value="CHAPERONPILI"/>
</dbReference>
<dbReference type="InterPro" id="IPR008962">
    <property type="entry name" value="PapD-like_sf"/>
</dbReference>
<evidence type="ECO:0000313" key="8">
    <source>
        <dbReference type="EMBL" id="CAH6636821.1"/>
    </source>
</evidence>
<evidence type="ECO:0000256" key="4">
    <source>
        <dbReference type="ARBA" id="ARBA00022764"/>
    </source>
</evidence>
<evidence type="ECO:0000256" key="2">
    <source>
        <dbReference type="ARBA" id="ARBA00007399"/>
    </source>
</evidence>
<dbReference type="InterPro" id="IPR013783">
    <property type="entry name" value="Ig-like_fold"/>
</dbReference>
<dbReference type="Gene3D" id="2.60.40.10">
    <property type="entry name" value="Immunoglobulins"/>
    <property type="match status" value="2"/>
</dbReference>
<name>A0ABM9F7Q0_9ENTR</name>
<dbReference type="SUPFAM" id="SSF49354">
    <property type="entry name" value="PapD-like"/>
    <property type="match status" value="1"/>
</dbReference>
<gene>
    <name evidence="8" type="ORF">FBBNIHIM_08335</name>
</gene>
<evidence type="ECO:0000259" key="6">
    <source>
        <dbReference type="Pfam" id="PF00345"/>
    </source>
</evidence>
<dbReference type="Pfam" id="PF02753">
    <property type="entry name" value="PapD_C"/>
    <property type="match status" value="1"/>
</dbReference>
<proteinExistence type="inferred from homology"/>